<evidence type="ECO:0000313" key="21">
    <source>
        <dbReference type="Proteomes" id="UP000650524"/>
    </source>
</evidence>
<reference evidence="20 21" key="1">
    <citation type="submission" date="2020-08" db="EMBL/GenBank/DDBJ databases">
        <title>Bridging the membrane lipid divide: bacteria of the FCB group superphylum have the potential to synthesize archaeal ether lipids.</title>
        <authorList>
            <person name="Villanueva L."/>
            <person name="Von Meijenfeldt F.A.B."/>
            <person name="Westbye A.B."/>
            <person name="Yadav S."/>
            <person name="Hopmans E.C."/>
            <person name="Dutilh B.E."/>
            <person name="Sinninghe Damste J.S."/>
        </authorList>
    </citation>
    <scope>NUCLEOTIDE SEQUENCE [LARGE SCALE GENOMIC DNA]</scope>
    <source>
        <strain evidence="20">NIOZ-UU27</strain>
    </source>
</reference>
<gene>
    <name evidence="16 20" type="primary">polA</name>
    <name evidence="20" type="ORF">H8E19_17535</name>
</gene>
<dbReference type="FunFam" id="3.40.50.1010:FF:000001">
    <property type="entry name" value="DNA polymerase I"/>
    <property type="match status" value="1"/>
</dbReference>
<dbReference type="FunFam" id="3.30.420.10:FF:000026">
    <property type="entry name" value="DNA polymerase I"/>
    <property type="match status" value="1"/>
</dbReference>
<proteinExistence type="inferred from homology"/>
<comment type="catalytic activity">
    <reaction evidence="14 16">
        <text>DNA(n) + a 2'-deoxyribonucleoside 5'-triphosphate = DNA(n+1) + diphosphate</text>
        <dbReference type="Rhea" id="RHEA:22508"/>
        <dbReference type="Rhea" id="RHEA-COMP:17339"/>
        <dbReference type="Rhea" id="RHEA-COMP:17340"/>
        <dbReference type="ChEBI" id="CHEBI:33019"/>
        <dbReference type="ChEBI" id="CHEBI:61560"/>
        <dbReference type="ChEBI" id="CHEBI:173112"/>
        <dbReference type="EC" id="2.7.7.7"/>
    </reaction>
</comment>
<evidence type="ECO:0000256" key="13">
    <source>
        <dbReference type="ARBA" id="ARBA00023204"/>
    </source>
</evidence>
<dbReference type="InterPro" id="IPR002562">
    <property type="entry name" value="3'-5'_exonuclease_dom"/>
</dbReference>
<evidence type="ECO:0000313" key="20">
    <source>
        <dbReference type="EMBL" id="MBC8179207.1"/>
    </source>
</evidence>
<evidence type="ECO:0000256" key="15">
    <source>
        <dbReference type="NCBIfam" id="TIGR00593"/>
    </source>
</evidence>
<evidence type="ECO:0000256" key="9">
    <source>
        <dbReference type="ARBA" id="ARBA00022801"/>
    </source>
</evidence>
<dbReference type="InterPro" id="IPR002421">
    <property type="entry name" value="5-3_exonuclease"/>
</dbReference>
<dbReference type="FunFam" id="1.20.1060.10:FF:000001">
    <property type="entry name" value="DNA polymerase I"/>
    <property type="match status" value="1"/>
</dbReference>
<dbReference type="CDD" id="cd09898">
    <property type="entry name" value="H3TH_53EXO"/>
    <property type="match status" value="1"/>
</dbReference>
<evidence type="ECO:0000259" key="18">
    <source>
        <dbReference type="SMART" id="SM00475"/>
    </source>
</evidence>
<dbReference type="InterPro" id="IPR002298">
    <property type="entry name" value="DNA_polymerase_A"/>
</dbReference>
<keyword evidence="4 16" id="KW-0808">Transferase</keyword>
<comment type="caution">
    <text evidence="20">The sequence shown here is derived from an EMBL/GenBank/DDBJ whole genome shotgun (WGS) entry which is preliminary data.</text>
</comment>
<sequence>MSQEKETVYLVDGSSYIYRAYHAIRGLTNSKGFPTNAILGFTKMVLKLLTDKEPTYIAIVFDAKGPTFRHEIYENYKANRPPMQEDMAVQLPVLKEVVKNLRLKMFELGGYEADDIIGTLARVCEGKGFNVVMVTGDKDFRQVITPDVSMWDTMKDKVTDYSTLKEAYGFEPEKFIDVMGLSGDTSDNIPGVPGVGEKTAIGLIQEFGSFEDVFDRVEEVKKKKLKENLKTFRDEAFLSRKLVTIDRFVPIDEDVEQLRLGEPSGEELATIFRDLEFRGLWEQFASRKEGPRDYRLCLSKEELTALTERIGEAGILSIDTETTSTDPLHAELAGISFSFEESKAYYLPLAHIYLGAPDQVKWAEALPILKGLLEDDRVLKVGQNIKYDAEVLKQHGVDLKGIHFDTMIASYVINPGIRQHNLEYLAQHYLNHKMINFQDVVGKGRNARNFSEVEVEKACEYSCEDADITFRLRRILDEKMKSEKNEKLFYDLEMKLLPVLMDMEMTGIRIDAEFFREMSGHFAKEMKEMEGAIYAEAGMEFNINSPQQLGYVLFEKLGLPGQKKTAKTKRYSTDVKVLKKLSASAFKIPKLLLRYRTLSKLKSTYLDALVKLADSSTGRVHTSYNQTVAATGRLSSSNPNLQNIPIRGAEGREIRKGFVAEKGHYLVAADYSQIELRVFAHYSGDEAFIEAFNQNQDIHTRTASEILGVEVQDVTSEMRRIAKAINFGIIYGMGPRKLGEELGIDHKTARDYISTYYDRYQGVVRYREEMIKEASENGYVTTLFNRRRYLPDIQHANKRIRSEAERMAINTPIQGTAADLIKKAMINIHNRLGEEGFRSKMLLQVHDELVFETPEEELERLVPMIRGEMEGVFPLKVPLKVDINRGKNWDEAH</sequence>
<dbReference type="InterPro" id="IPR020046">
    <property type="entry name" value="5-3_exonucl_a-hlix_arch_N"/>
</dbReference>
<dbReference type="GO" id="GO:0003887">
    <property type="term" value="F:DNA-directed DNA polymerase activity"/>
    <property type="evidence" value="ECO:0007669"/>
    <property type="project" value="UniProtKB-UniRule"/>
</dbReference>
<feature type="domain" description="3'-5' exonuclease" evidence="17">
    <location>
        <begin position="294"/>
        <end position="481"/>
    </location>
</feature>
<evidence type="ECO:0000259" key="17">
    <source>
        <dbReference type="SMART" id="SM00474"/>
    </source>
</evidence>
<evidence type="ECO:0000256" key="3">
    <source>
        <dbReference type="ARBA" id="ARBA00020311"/>
    </source>
</evidence>
<accession>A0A8J6N1K4</accession>
<dbReference type="SMART" id="SM00279">
    <property type="entry name" value="HhH2"/>
    <property type="match status" value="1"/>
</dbReference>
<dbReference type="GO" id="GO:0006261">
    <property type="term" value="P:DNA-templated DNA replication"/>
    <property type="evidence" value="ECO:0007669"/>
    <property type="project" value="UniProtKB-UniRule"/>
</dbReference>
<keyword evidence="10 16" id="KW-0269">Exonuclease</keyword>
<dbReference type="Gene3D" id="3.30.70.370">
    <property type="match status" value="1"/>
</dbReference>
<evidence type="ECO:0000256" key="16">
    <source>
        <dbReference type="RuleBase" id="RU004460"/>
    </source>
</evidence>
<dbReference type="SUPFAM" id="SSF88723">
    <property type="entry name" value="PIN domain-like"/>
    <property type="match status" value="1"/>
</dbReference>
<dbReference type="InterPro" id="IPR018320">
    <property type="entry name" value="DNA_polymerase_1"/>
</dbReference>
<keyword evidence="5 16" id="KW-0548">Nucleotidyltransferase</keyword>
<dbReference type="SUPFAM" id="SSF53098">
    <property type="entry name" value="Ribonuclease H-like"/>
    <property type="match status" value="1"/>
</dbReference>
<dbReference type="FunFam" id="1.10.150.20:FF:000003">
    <property type="entry name" value="DNA polymerase I"/>
    <property type="match status" value="1"/>
</dbReference>
<evidence type="ECO:0000256" key="6">
    <source>
        <dbReference type="ARBA" id="ARBA00022705"/>
    </source>
</evidence>
<dbReference type="CDD" id="cd06139">
    <property type="entry name" value="DNA_polA_I_Ecoli_like_exo"/>
    <property type="match status" value="1"/>
</dbReference>
<dbReference type="EMBL" id="JACNJD010000359">
    <property type="protein sequence ID" value="MBC8179207.1"/>
    <property type="molecule type" value="Genomic_DNA"/>
</dbReference>
<dbReference type="Gene3D" id="3.40.50.1010">
    <property type="entry name" value="5'-nuclease"/>
    <property type="match status" value="1"/>
</dbReference>
<dbReference type="InterPro" id="IPR036397">
    <property type="entry name" value="RNaseH_sf"/>
</dbReference>
<dbReference type="CDD" id="cd09859">
    <property type="entry name" value="PIN_53EXO"/>
    <property type="match status" value="1"/>
</dbReference>
<feature type="domain" description="DNA-directed DNA polymerase family A palm" evidence="19">
    <location>
        <begin position="651"/>
        <end position="857"/>
    </location>
</feature>
<feature type="domain" description="5'-3' exonuclease" evidence="18">
    <location>
        <begin position="4"/>
        <end position="261"/>
    </location>
</feature>
<dbReference type="SMART" id="SM00475">
    <property type="entry name" value="53EXOc"/>
    <property type="match status" value="1"/>
</dbReference>
<dbReference type="EC" id="2.7.7.7" evidence="2 15"/>
<keyword evidence="7" id="KW-0540">Nuclease</keyword>
<dbReference type="SMART" id="SM00474">
    <property type="entry name" value="35EXOc"/>
    <property type="match status" value="1"/>
</dbReference>
<dbReference type="InterPro" id="IPR008918">
    <property type="entry name" value="HhH2"/>
</dbReference>
<dbReference type="SUPFAM" id="SSF56672">
    <property type="entry name" value="DNA/RNA polymerases"/>
    <property type="match status" value="1"/>
</dbReference>
<dbReference type="PANTHER" id="PTHR10133">
    <property type="entry name" value="DNA POLYMERASE I"/>
    <property type="match status" value="1"/>
</dbReference>
<protein>
    <recommendedName>
        <fullName evidence="3 15">DNA polymerase I</fullName>
        <ecNumber evidence="2 15">2.7.7.7</ecNumber>
    </recommendedName>
</protein>
<evidence type="ECO:0000256" key="10">
    <source>
        <dbReference type="ARBA" id="ARBA00022839"/>
    </source>
</evidence>
<dbReference type="PRINTS" id="PR00868">
    <property type="entry name" value="DNAPOLI"/>
</dbReference>
<evidence type="ECO:0000256" key="4">
    <source>
        <dbReference type="ARBA" id="ARBA00022679"/>
    </source>
</evidence>
<dbReference type="InterPro" id="IPR036279">
    <property type="entry name" value="5-3_exonuclease_C_sf"/>
</dbReference>
<evidence type="ECO:0000259" key="19">
    <source>
        <dbReference type="SMART" id="SM00482"/>
    </source>
</evidence>
<dbReference type="GO" id="GO:0008409">
    <property type="term" value="F:5'-3' exonuclease activity"/>
    <property type="evidence" value="ECO:0007669"/>
    <property type="project" value="UniProtKB-UniRule"/>
</dbReference>
<keyword evidence="13 16" id="KW-0234">DNA repair</keyword>
<dbReference type="GO" id="GO:0008408">
    <property type="term" value="F:3'-5' exonuclease activity"/>
    <property type="evidence" value="ECO:0007669"/>
    <property type="project" value="UniProtKB-UniRule"/>
</dbReference>
<evidence type="ECO:0000256" key="11">
    <source>
        <dbReference type="ARBA" id="ARBA00022932"/>
    </source>
</evidence>
<dbReference type="Pfam" id="PF02739">
    <property type="entry name" value="5_3_exonuc_N"/>
    <property type="match status" value="1"/>
</dbReference>
<dbReference type="PANTHER" id="PTHR10133:SF27">
    <property type="entry name" value="DNA POLYMERASE NU"/>
    <property type="match status" value="1"/>
</dbReference>
<evidence type="ECO:0000256" key="5">
    <source>
        <dbReference type="ARBA" id="ARBA00022695"/>
    </source>
</evidence>
<dbReference type="FunFam" id="1.10.150.20:FF:000002">
    <property type="entry name" value="DNA polymerase I"/>
    <property type="match status" value="1"/>
</dbReference>
<keyword evidence="6 16" id="KW-0235">DNA replication</keyword>
<dbReference type="Pfam" id="PF01612">
    <property type="entry name" value="DNA_pol_A_exo1"/>
    <property type="match status" value="1"/>
</dbReference>
<evidence type="ECO:0000256" key="14">
    <source>
        <dbReference type="ARBA" id="ARBA00049244"/>
    </source>
</evidence>
<evidence type="ECO:0000256" key="8">
    <source>
        <dbReference type="ARBA" id="ARBA00022763"/>
    </source>
</evidence>
<dbReference type="NCBIfam" id="TIGR00593">
    <property type="entry name" value="pola"/>
    <property type="match status" value="1"/>
</dbReference>
<evidence type="ECO:0000256" key="7">
    <source>
        <dbReference type="ARBA" id="ARBA00022722"/>
    </source>
</evidence>
<dbReference type="InterPro" id="IPR020045">
    <property type="entry name" value="DNA_polI_H3TH"/>
</dbReference>
<dbReference type="InterPro" id="IPR012337">
    <property type="entry name" value="RNaseH-like_sf"/>
</dbReference>
<dbReference type="PROSITE" id="PS00447">
    <property type="entry name" value="DNA_POLYMERASE_A"/>
    <property type="match status" value="1"/>
</dbReference>
<keyword evidence="12 16" id="KW-0238">DNA-binding</keyword>
<evidence type="ECO:0000256" key="2">
    <source>
        <dbReference type="ARBA" id="ARBA00012417"/>
    </source>
</evidence>
<dbReference type="InterPro" id="IPR043502">
    <property type="entry name" value="DNA/RNA_pol_sf"/>
</dbReference>
<dbReference type="Pfam" id="PF01367">
    <property type="entry name" value="5_3_exonuc"/>
    <property type="match status" value="1"/>
</dbReference>
<dbReference type="GO" id="GO:0003677">
    <property type="term" value="F:DNA binding"/>
    <property type="evidence" value="ECO:0007669"/>
    <property type="project" value="UniProtKB-UniRule"/>
</dbReference>
<dbReference type="InterPro" id="IPR029060">
    <property type="entry name" value="PIN-like_dom_sf"/>
</dbReference>
<dbReference type="Gene3D" id="1.10.150.20">
    <property type="entry name" value="5' to 3' exonuclease, C-terminal subdomain"/>
    <property type="match status" value="2"/>
</dbReference>
<dbReference type="CDD" id="cd08637">
    <property type="entry name" value="DNA_pol_A_pol_I_C"/>
    <property type="match status" value="1"/>
</dbReference>
<dbReference type="NCBIfam" id="NF004397">
    <property type="entry name" value="PRK05755.1"/>
    <property type="match status" value="1"/>
</dbReference>
<dbReference type="Gene3D" id="3.30.420.10">
    <property type="entry name" value="Ribonuclease H-like superfamily/Ribonuclease H"/>
    <property type="match status" value="1"/>
</dbReference>
<dbReference type="Pfam" id="PF00476">
    <property type="entry name" value="DNA_pol_A"/>
    <property type="match status" value="1"/>
</dbReference>
<comment type="similarity">
    <text evidence="1 16">Belongs to the DNA polymerase type-A family.</text>
</comment>
<dbReference type="InterPro" id="IPR001098">
    <property type="entry name" value="DNA-dir_DNA_pol_A_palm_dom"/>
</dbReference>
<dbReference type="InterPro" id="IPR019760">
    <property type="entry name" value="DNA-dir_DNA_pol_A_CS"/>
</dbReference>
<dbReference type="Proteomes" id="UP000650524">
    <property type="component" value="Unassembled WGS sequence"/>
</dbReference>
<dbReference type="GO" id="GO:0006302">
    <property type="term" value="P:double-strand break repair"/>
    <property type="evidence" value="ECO:0007669"/>
    <property type="project" value="TreeGrafter"/>
</dbReference>
<keyword evidence="11 16" id="KW-0239">DNA-directed DNA polymerase</keyword>
<name>A0A8J6N1K4_9DELT</name>
<dbReference type="AlphaFoldDB" id="A0A8J6N1K4"/>
<dbReference type="SMART" id="SM00482">
    <property type="entry name" value="POLAc"/>
    <property type="match status" value="1"/>
</dbReference>
<dbReference type="Gene3D" id="1.20.1060.10">
    <property type="entry name" value="Taq DNA Polymerase, Chain T, domain 4"/>
    <property type="match status" value="1"/>
</dbReference>
<evidence type="ECO:0000256" key="12">
    <source>
        <dbReference type="ARBA" id="ARBA00023125"/>
    </source>
</evidence>
<evidence type="ECO:0000256" key="1">
    <source>
        <dbReference type="ARBA" id="ARBA00007705"/>
    </source>
</evidence>
<dbReference type="SUPFAM" id="SSF47807">
    <property type="entry name" value="5' to 3' exonuclease, C-terminal subdomain"/>
    <property type="match status" value="1"/>
</dbReference>
<comment type="function">
    <text evidence="16">In addition to polymerase activity, this DNA polymerase exhibits 3'-5' and 5'-3' exonuclease activity.</text>
</comment>
<keyword evidence="9 16" id="KW-0378">Hydrolase</keyword>
<organism evidence="20 21">
    <name type="scientific">Candidatus Desulfacyla euxinica</name>
    <dbReference type="NCBI Taxonomy" id="2841693"/>
    <lineage>
        <taxon>Bacteria</taxon>
        <taxon>Deltaproteobacteria</taxon>
        <taxon>Candidatus Desulfacyla</taxon>
    </lineage>
</organism>
<keyword evidence="8 16" id="KW-0227">DNA damage</keyword>